<dbReference type="Proteomes" id="UP000468990">
    <property type="component" value="Unassembled WGS sequence"/>
</dbReference>
<dbReference type="EMBL" id="FXTA01000001">
    <property type="protein sequence ID" value="SMO42785.1"/>
    <property type="molecule type" value="Genomic_DNA"/>
</dbReference>
<reference evidence="1 4" key="2">
    <citation type="submission" date="2019-11" db="EMBL/GenBank/DDBJ databases">
        <title>Flavobacterium resistens genome.</title>
        <authorList>
            <person name="Wilson V.M."/>
            <person name="Newman J.D."/>
        </authorList>
    </citation>
    <scope>NUCLEOTIDE SEQUENCE [LARGE SCALE GENOMIC DNA]</scope>
    <source>
        <strain evidence="1 4">DSM 19382</strain>
    </source>
</reference>
<dbReference type="CDD" id="cd22641">
    <property type="entry name" value="C24-like"/>
    <property type="match status" value="1"/>
</dbReference>
<dbReference type="OrthoDB" id="9113831at2"/>
<keyword evidence="4" id="KW-1185">Reference proteome</keyword>
<dbReference type="EMBL" id="WKKG01000012">
    <property type="protein sequence ID" value="MRX70259.1"/>
    <property type="molecule type" value="Genomic_DNA"/>
</dbReference>
<sequence length="270" mass="29857">MNRFNFNQSVGFPFETDILADMQTAYELFKAFGWIVGNFSIIQGCEANGNGISDGVVFINGEPLPFKGGVPTTNVIIVETKQSLEFEDGNSHEVKFIRHAQFGSATTQYPWADFKRGFETKNIPKALAEKATQTALDSLISRIAILEAKPSNIPLGLIAIWGRPLAEIPAGWEEYVNLRGRMPVGLNPDDPDFANLGSANGSKSKTLSIGELPSHFFKYMKAKAGRGYRTASDDFPFQQFEEANTNTIGGDQPFSIMNPYRIVHFIIYKG</sequence>
<organism evidence="2 3">
    <name type="scientific">Flavobacterium resistens</name>
    <dbReference type="NCBI Taxonomy" id="443612"/>
    <lineage>
        <taxon>Bacteria</taxon>
        <taxon>Pseudomonadati</taxon>
        <taxon>Bacteroidota</taxon>
        <taxon>Flavobacteriia</taxon>
        <taxon>Flavobacteriales</taxon>
        <taxon>Flavobacteriaceae</taxon>
        <taxon>Flavobacterium</taxon>
    </lineage>
</organism>
<reference evidence="2 3" key="1">
    <citation type="submission" date="2017-05" db="EMBL/GenBank/DDBJ databases">
        <authorList>
            <person name="Varghese N."/>
            <person name="Submissions S."/>
        </authorList>
    </citation>
    <scope>NUCLEOTIDE SEQUENCE [LARGE SCALE GENOMIC DNA]</scope>
    <source>
        <strain evidence="2 3">DSM 19382</strain>
    </source>
</reference>
<gene>
    <name evidence="1" type="ORF">GJU42_19975</name>
    <name evidence="2" type="ORF">SAMN06265349_101739</name>
</gene>
<evidence type="ECO:0000313" key="2">
    <source>
        <dbReference type="EMBL" id="SMO42785.1"/>
    </source>
</evidence>
<accession>A0A521B6U8</accession>
<proteinExistence type="predicted"/>
<evidence type="ECO:0000313" key="4">
    <source>
        <dbReference type="Proteomes" id="UP000468990"/>
    </source>
</evidence>
<evidence type="ECO:0000313" key="3">
    <source>
        <dbReference type="Proteomes" id="UP000317289"/>
    </source>
</evidence>
<name>A0A521B6U8_9FLAO</name>
<evidence type="ECO:0000313" key="1">
    <source>
        <dbReference type="EMBL" id="MRX70259.1"/>
    </source>
</evidence>
<dbReference type="AlphaFoldDB" id="A0A521B6U8"/>
<protein>
    <submittedName>
        <fullName evidence="2">Uncharacterized protein</fullName>
    </submittedName>
</protein>
<dbReference type="RefSeq" id="WP_142449400.1">
    <property type="nucleotide sequence ID" value="NZ_FXTA01000001.1"/>
</dbReference>
<dbReference type="Proteomes" id="UP000317289">
    <property type="component" value="Unassembled WGS sequence"/>
</dbReference>